<proteinExistence type="predicted"/>
<reference evidence="2" key="1">
    <citation type="journal article" date="2004" name="Nature">
        <title>Genome duplication in the teleost fish Tetraodon nigroviridis reveals the early vertebrate proto-karyotype.</title>
        <authorList>
            <person name="Jaillon O."/>
            <person name="Aury J.-M."/>
            <person name="Brunet F."/>
            <person name="Petit J.-L."/>
            <person name="Stange-Thomann N."/>
            <person name="Mauceli E."/>
            <person name="Bouneau L."/>
            <person name="Fischer C."/>
            <person name="Ozouf-Costaz C."/>
            <person name="Bernot A."/>
            <person name="Nicaud S."/>
            <person name="Jaffe D."/>
            <person name="Fisher S."/>
            <person name="Lutfalla G."/>
            <person name="Dossat C."/>
            <person name="Segurens B."/>
            <person name="Dasilva C."/>
            <person name="Salanoubat M."/>
            <person name="Levy M."/>
            <person name="Boudet N."/>
            <person name="Castellano S."/>
            <person name="Anthouard V."/>
            <person name="Jubin C."/>
            <person name="Castelli V."/>
            <person name="Katinka M."/>
            <person name="Vacherie B."/>
            <person name="Biemont C."/>
            <person name="Skalli Z."/>
            <person name="Cattolico L."/>
            <person name="Poulain J."/>
            <person name="De Berardinis V."/>
            <person name="Cruaud C."/>
            <person name="Duprat S."/>
            <person name="Brottier P."/>
            <person name="Coutanceau J.-P."/>
            <person name="Gouzy J."/>
            <person name="Parra G."/>
            <person name="Lardier G."/>
            <person name="Chapple C."/>
            <person name="McKernan K.J."/>
            <person name="McEwan P."/>
            <person name="Bosak S."/>
            <person name="Kellis M."/>
            <person name="Volff J.-N."/>
            <person name="Guigo R."/>
            <person name="Zody M.C."/>
            <person name="Mesirov J."/>
            <person name="Lindblad-Toh K."/>
            <person name="Birren B."/>
            <person name="Nusbaum C."/>
            <person name="Kahn D."/>
            <person name="Robinson-Rechavi M."/>
            <person name="Laudet V."/>
            <person name="Schachter V."/>
            <person name="Quetier F."/>
            <person name="Saurin W."/>
            <person name="Scarpelli C."/>
            <person name="Wincker P."/>
            <person name="Lander E.S."/>
            <person name="Weissenbach J."/>
            <person name="Roest Crollius H."/>
        </authorList>
    </citation>
    <scope>NUCLEOTIDE SEQUENCE [LARGE SCALE GENOMIC DNA]</scope>
</reference>
<name>Q4RAJ0_TETNG</name>
<evidence type="ECO:0000256" key="1">
    <source>
        <dbReference type="SAM" id="MobiDB-lite"/>
    </source>
</evidence>
<dbReference type="EMBL" id="CAAE01023593">
    <property type="protein sequence ID" value="CAG14593.1"/>
    <property type="molecule type" value="Genomic_DNA"/>
</dbReference>
<dbReference type="OrthoDB" id="10056301at2759"/>
<feature type="non-terminal residue" evidence="2">
    <location>
        <position position="1"/>
    </location>
</feature>
<comment type="caution">
    <text evidence="2">The sequence shown here is derived from an EMBL/GenBank/DDBJ whole genome shotgun (WGS) entry which is preliminary data.</text>
</comment>
<gene>
    <name evidence="2" type="ORF">GSTENG00038815001</name>
</gene>
<accession>Q4RAJ0</accession>
<reference evidence="2" key="2">
    <citation type="submission" date="2004-02" db="EMBL/GenBank/DDBJ databases">
        <authorList>
            <consortium name="Genoscope"/>
            <consortium name="Whitehead Institute Centre for Genome Research"/>
        </authorList>
    </citation>
    <scope>NUCLEOTIDE SEQUENCE</scope>
</reference>
<organism evidence="2">
    <name type="scientific">Tetraodon nigroviridis</name>
    <name type="common">Spotted green pufferfish</name>
    <name type="synonym">Chelonodon nigroviridis</name>
    <dbReference type="NCBI Taxonomy" id="99883"/>
    <lineage>
        <taxon>Eukaryota</taxon>
        <taxon>Metazoa</taxon>
        <taxon>Chordata</taxon>
        <taxon>Craniata</taxon>
        <taxon>Vertebrata</taxon>
        <taxon>Euteleostomi</taxon>
        <taxon>Actinopterygii</taxon>
        <taxon>Neopterygii</taxon>
        <taxon>Teleostei</taxon>
        <taxon>Neoteleostei</taxon>
        <taxon>Acanthomorphata</taxon>
        <taxon>Eupercaria</taxon>
        <taxon>Tetraodontiformes</taxon>
        <taxon>Tetradontoidea</taxon>
        <taxon>Tetraodontidae</taxon>
        <taxon>Tetraodon</taxon>
    </lineage>
</organism>
<dbReference type="KEGG" id="tng:GSTEN00038815G001"/>
<protein>
    <submittedName>
        <fullName evidence="2">(spotted green pufferfish) hypothetical protein</fullName>
    </submittedName>
</protein>
<dbReference type="AlphaFoldDB" id="Q4RAJ0"/>
<evidence type="ECO:0000313" key="2">
    <source>
        <dbReference type="EMBL" id="CAG14593.1"/>
    </source>
</evidence>
<sequence>RFTADNLNKAKNLCSRSIGEKMKVASRRAGASGAGGEEGGLLAPG</sequence>
<feature type="region of interest" description="Disordered" evidence="1">
    <location>
        <begin position="25"/>
        <end position="45"/>
    </location>
</feature>